<dbReference type="InterPro" id="IPR011006">
    <property type="entry name" value="CheY-like_superfamily"/>
</dbReference>
<dbReference type="SMART" id="SM00388">
    <property type="entry name" value="HisKA"/>
    <property type="match status" value="1"/>
</dbReference>
<evidence type="ECO:0000259" key="15">
    <source>
        <dbReference type="PROSITE" id="PS50112"/>
    </source>
</evidence>
<dbReference type="Pfam" id="PF00072">
    <property type="entry name" value="Response_reg"/>
    <property type="match status" value="1"/>
</dbReference>
<dbReference type="PROSITE" id="PS50109">
    <property type="entry name" value="HIS_KIN"/>
    <property type="match status" value="1"/>
</dbReference>
<dbReference type="Gene3D" id="3.30.565.10">
    <property type="entry name" value="Histidine kinase-like ATPase, C-terminal domain"/>
    <property type="match status" value="1"/>
</dbReference>
<evidence type="ECO:0000256" key="8">
    <source>
        <dbReference type="ARBA" id="ARBA00023012"/>
    </source>
</evidence>
<feature type="transmembrane region" description="Helical" evidence="12">
    <location>
        <begin position="15"/>
        <end position="39"/>
    </location>
</feature>
<dbReference type="InterPro" id="IPR036097">
    <property type="entry name" value="HisK_dim/P_sf"/>
</dbReference>
<dbReference type="FunFam" id="3.30.565.10:FF:000010">
    <property type="entry name" value="Sensor histidine kinase RcsC"/>
    <property type="match status" value="1"/>
</dbReference>
<dbReference type="Gene3D" id="3.40.50.2300">
    <property type="match status" value="1"/>
</dbReference>
<dbReference type="OrthoDB" id="9801651at2"/>
<evidence type="ECO:0000256" key="3">
    <source>
        <dbReference type="ARBA" id="ARBA00022553"/>
    </source>
</evidence>
<dbReference type="GO" id="GO:0005524">
    <property type="term" value="F:ATP binding"/>
    <property type="evidence" value="ECO:0007669"/>
    <property type="project" value="UniProtKB-KW"/>
</dbReference>
<dbReference type="FunFam" id="1.10.287.130:FF:000002">
    <property type="entry name" value="Two-component osmosensing histidine kinase"/>
    <property type="match status" value="1"/>
</dbReference>
<keyword evidence="12" id="KW-0812">Transmembrane</keyword>
<dbReference type="SUPFAM" id="SSF55785">
    <property type="entry name" value="PYP-like sensor domain (PAS domain)"/>
    <property type="match status" value="1"/>
</dbReference>
<dbReference type="PROSITE" id="PS50112">
    <property type="entry name" value="PAS"/>
    <property type="match status" value="1"/>
</dbReference>
<keyword evidence="17" id="KW-1185">Reference proteome</keyword>
<sequence length="747" mass="83461">MKHAPDVYTAAGRSWVWFAICAFGSSLAVSIVILVMQALNGSSATLVQMGIVFFIALLLNAALSVAVQVLHRDRRDLVKRLTVQARLNAGLREKEERFNLAMKGANDGLWDWDIVTNHVYYSERWAEILGYTVDELEPTARTWTQMLRREDKSKVRGDMNIQFAQQKEIVEGEYDMQRKDGRWIRVLNRGVVVYHDGKPIRMVGTLLDISGRLMLFRQKEESEAQTQAKTAFLAHMSHEIRTPMNGIVGMVDLMTRTDLDKNQRQMLETIHNSSVSLLKIIEDILDFSLIEAGKMSVSVEKADLLNVVENVVETVAATAQQNGVRLILNVDCDLPRYFATDASRLRQVLLNLLGNAVKFCAQKKSAEPPLVELSAQLMPGGQVKFLVIDNGMGIPSDIQELLFQPFFQANETESRQISGTGLGLAISYDLIEIMGGQLDVQSVPGEGATFSVVLPLIAGVQTEQTCIEKIDGLEQYSLFSVVDDELCRDRFRQFAKYWGRPLTALDVKMPMWDWAKRQTQTPFFLVSLTGKDRTLGFVEQMHEIVPKAKFLGLTEDPSARLGRYNAHLYLVRRSPLLPSRMVEGVHALIEEHKEREDGKSVEQVSAKKGSILLVEDNRINLEVLTRQLALLGYSAQIAMNGQEGLEIWRDGAAKFDLILTDCQMPVMDGLEMVQKIRSIERAHNMVPIPIVGISANALKGEGERCIAAGMSEFLTKPAKLDELRDVLGQWAAGDRKLTGGGPNSGLF</sequence>
<dbReference type="STRING" id="53501.SAMN04488043_11387"/>
<feature type="modified residue" description="4-aspartylphosphate" evidence="11">
    <location>
        <position position="661"/>
    </location>
</feature>
<evidence type="ECO:0000256" key="10">
    <source>
        <dbReference type="ARBA" id="ARBA00068150"/>
    </source>
</evidence>
<protein>
    <recommendedName>
        <fullName evidence="10">Sensory/regulatory protein RpfC</fullName>
        <ecNumber evidence="2">2.7.13.3</ecNumber>
    </recommendedName>
</protein>
<gene>
    <name evidence="16" type="primary">rcsC_2</name>
    <name evidence="16" type="ORF">TG4357_00846</name>
</gene>
<dbReference type="InterPro" id="IPR003661">
    <property type="entry name" value="HisK_dim/P_dom"/>
</dbReference>
<dbReference type="InterPro" id="IPR005467">
    <property type="entry name" value="His_kinase_dom"/>
</dbReference>
<proteinExistence type="predicted"/>
<evidence type="ECO:0000256" key="12">
    <source>
        <dbReference type="SAM" id="Phobius"/>
    </source>
</evidence>
<name>A0A0P1F6Z1_THAGE</name>
<dbReference type="SMART" id="SM00086">
    <property type="entry name" value="PAC"/>
    <property type="match status" value="1"/>
</dbReference>
<dbReference type="CDD" id="cd00130">
    <property type="entry name" value="PAS"/>
    <property type="match status" value="1"/>
</dbReference>
<dbReference type="InterPro" id="IPR004358">
    <property type="entry name" value="Sig_transdc_His_kin-like_C"/>
</dbReference>
<evidence type="ECO:0000313" key="17">
    <source>
        <dbReference type="Proteomes" id="UP000051587"/>
    </source>
</evidence>
<dbReference type="SMART" id="SM00387">
    <property type="entry name" value="HATPase_c"/>
    <property type="match status" value="1"/>
</dbReference>
<comment type="catalytic activity">
    <reaction evidence="1">
        <text>ATP + protein L-histidine = ADP + protein N-phospho-L-histidine.</text>
        <dbReference type="EC" id="2.7.13.3"/>
    </reaction>
</comment>
<dbReference type="Pfam" id="PF08447">
    <property type="entry name" value="PAS_3"/>
    <property type="match status" value="1"/>
</dbReference>
<dbReference type="PROSITE" id="PS50110">
    <property type="entry name" value="RESPONSE_REGULATORY"/>
    <property type="match status" value="1"/>
</dbReference>
<dbReference type="SUPFAM" id="SSF55874">
    <property type="entry name" value="ATPase domain of HSP90 chaperone/DNA topoisomerase II/histidine kinase"/>
    <property type="match status" value="1"/>
</dbReference>
<dbReference type="PANTHER" id="PTHR45339:SF5">
    <property type="entry name" value="HISTIDINE KINASE"/>
    <property type="match status" value="1"/>
</dbReference>
<dbReference type="SUPFAM" id="SSF47384">
    <property type="entry name" value="Homodimeric domain of signal transducing histidine kinase"/>
    <property type="match status" value="1"/>
</dbReference>
<evidence type="ECO:0000256" key="11">
    <source>
        <dbReference type="PROSITE-ProRule" id="PRU00169"/>
    </source>
</evidence>
<evidence type="ECO:0000259" key="14">
    <source>
        <dbReference type="PROSITE" id="PS50110"/>
    </source>
</evidence>
<dbReference type="CDD" id="cd00082">
    <property type="entry name" value="HisKA"/>
    <property type="match status" value="1"/>
</dbReference>
<evidence type="ECO:0000256" key="6">
    <source>
        <dbReference type="ARBA" id="ARBA00022777"/>
    </source>
</evidence>
<dbReference type="SMART" id="SM00448">
    <property type="entry name" value="REC"/>
    <property type="match status" value="1"/>
</dbReference>
<feature type="domain" description="Histidine kinase" evidence="13">
    <location>
        <begin position="235"/>
        <end position="458"/>
    </location>
</feature>
<evidence type="ECO:0000256" key="4">
    <source>
        <dbReference type="ARBA" id="ARBA00022679"/>
    </source>
</evidence>
<dbReference type="InterPro" id="IPR001610">
    <property type="entry name" value="PAC"/>
</dbReference>
<keyword evidence="12" id="KW-1133">Transmembrane helix</keyword>
<dbReference type="Proteomes" id="UP000051587">
    <property type="component" value="Unassembled WGS sequence"/>
</dbReference>
<dbReference type="InterPro" id="IPR000014">
    <property type="entry name" value="PAS"/>
</dbReference>
<evidence type="ECO:0000256" key="7">
    <source>
        <dbReference type="ARBA" id="ARBA00022840"/>
    </source>
</evidence>
<dbReference type="Gene3D" id="3.30.450.20">
    <property type="entry name" value="PAS domain"/>
    <property type="match status" value="1"/>
</dbReference>
<accession>A0A0P1F6Z1</accession>
<dbReference type="EMBL" id="CYSA01000008">
    <property type="protein sequence ID" value="CUH63713.1"/>
    <property type="molecule type" value="Genomic_DNA"/>
</dbReference>
<dbReference type="PRINTS" id="PR00344">
    <property type="entry name" value="BCTRLSENSOR"/>
</dbReference>
<dbReference type="NCBIfam" id="TIGR00229">
    <property type="entry name" value="sensory_box"/>
    <property type="match status" value="1"/>
</dbReference>
<dbReference type="AlphaFoldDB" id="A0A0P1F6Z1"/>
<dbReference type="RefSeq" id="WP_058261630.1">
    <property type="nucleotide sequence ID" value="NZ_CP051181.1"/>
</dbReference>
<dbReference type="CDD" id="cd16922">
    <property type="entry name" value="HATPase_EvgS-ArcB-TorS-like"/>
    <property type="match status" value="1"/>
</dbReference>
<dbReference type="InterPro" id="IPR035965">
    <property type="entry name" value="PAS-like_dom_sf"/>
</dbReference>
<dbReference type="CDD" id="cd17546">
    <property type="entry name" value="REC_hyHK_CKI1_RcsC-like"/>
    <property type="match status" value="1"/>
</dbReference>
<evidence type="ECO:0000313" key="16">
    <source>
        <dbReference type="EMBL" id="CUH63713.1"/>
    </source>
</evidence>
<dbReference type="InterPro" id="IPR001789">
    <property type="entry name" value="Sig_transdc_resp-reg_receiver"/>
</dbReference>
<dbReference type="PANTHER" id="PTHR45339">
    <property type="entry name" value="HYBRID SIGNAL TRANSDUCTION HISTIDINE KINASE J"/>
    <property type="match status" value="1"/>
</dbReference>
<evidence type="ECO:0000256" key="1">
    <source>
        <dbReference type="ARBA" id="ARBA00000085"/>
    </source>
</evidence>
<reference evidence="16 17" key="1">
    <citation type="submission" date="2015-09" db="EMBL/GenBank/DDBJ databases">
        <authorList>
            <consortium name="Swine Surveillance"/>
        </authorList>
    </citation>
    <scope>NUCLEOTIDE SEQUENCE [LARGE SCALE GENOMIC DNA]</scope>
    <source>
        <strain evidence="16 17">CECT 4357</strain>
    </source>
</reference>
<comment type="subunit">
    <text evidence="9">At low DSF concentrations, interacts with RpfF.</text>
</comment>
<evidence type="ECO:0000256" key="9">
    <source>
        <dbReference type="ARBA" id="ARBA00064003"/>
    </source>
</evidence>
<dbReference type="InterPro" id="IPR013655">
    <property type="entry name" value="PAS_fold_3"/>
</dbReference>
<keyword evidence="8" id="KW-0902">Two-component regulatory system</keyword>
<dbReference type="InterPro" id="IPR036890">
    <property type="entry name" value="HATPase_C_sf"/>
</dbReference>
<dbReference type="InterPro" id="IPR003594">
    <property type="entry name" value="HATPase_dom"/>
</dbReference>
<feature type="transmembrane region" description="Helical" evidence="12">
    <location>
        <begin position="51"/>
        <end position="70"/>
    </location>
</feature>
<keyword evidence="3 11" id="KW-0597">Phosphoprotein</keyword>
<keyword evidence="7" id="KW-0067">ATP-binding</keyword>
<evidence type="ECO:0000259" key="13">
    <source>
        <dbReference type="PROSITE" id="PS50109"/>
    </source>
</evidence>
<feature type="domain" description="Response regulatory" evidence="14">
    <location>
        <begin position="610"/>
        <end position="731"/>
    </location>
</feature>
<dbReference type="GO" id="GO:0000155">
    <property type="term" value="F:phosphorelay sensor kinase activity"/>
    <property type="evidence" value="ECO:0007669"/>
    <property type="project" value="InterPro"/>
</dbReference>
<organism evidence="16 17">
    <name type="scientific">Thalassovita gelatinovora</name>
    <name type="common">Thalassobius gelatinovorus</name>
    <dbReference type="NCBI Taxonomy" id="53501"/>
    <lineage>
        <taxon>Bacteria</taxon>
        <taxon>Pseudomonadati</taxon>
        <taxon>Pseudomonadota</taxon>
        <taxon>Alphaproteobacteria</taxon>
        <taxon>Rhodobacterales</taxon>
        <taxon>Roseobacteraceae</taxon>
        <taxon>Thalassovita</taxon>
    </lineage>
</organism>
<dbReference type="SMART" id="SM00091">
    <property type="entry name" value="PAS"/>
    <property type="match status" value="1"/>
</dbReference>
<dbReference type="SUPFAM" id="SSF52172">
    <property type="entry name" value="CheY-like"/>
    <property type="match status" value="1"/>
</dbReference>
<dbReference type="Pfam" id="PF00512">
    <property type="entry name" value="HisKA"/>
    <property type="match status" value="1"/>
</dbReference>
<evidence type="ECO:0000256" key="5">
    <source>
        <dbReference type="ARBA" id="ARBA00022741"/>
    </source>
</evidence>
<dbReference type="Pfam" id="PF02518">
    <property type="entry name" value="HATPase_c"/>
    <property type="match status" value="1"/>
</dbReference>
<feature type="domain" description="PAS" evidence="15">
    <location>
        <begin position="94"/>
        <end position="168"/>
    </location>
</feature>
<keyword evidence="4 16" id="KW-0808">Transferase</keyword>
<keyword evidence="6 16" id="KW-0418">Kinase</keyword>
<keyword evidence="5" id="KW-0547">Nucleotide-binding</keyword>
<dbReference type="EC" id="2.7.13.3" evidence="2"/>
<keyword evidence="12" id="KW-0472">Membrane</keyword>
<evidence type="ECO:0000256" key="2">
    <source>
        <dbReference type="ARBA" id="ARBA00012438"/>
    </source>
</evidence>
<dbReference type="Gene3D" id="1.10.287.130">
    <property type="match status" value="1"/>
</dbReference>